<dbReference type="CDD" id="cd00082">
    <property type="entry name" value="HisKA"/>
    <property type="match status" value="1"/>
</dbReference>
<dbReference type="InterPro" id="IPR004358">
    <property type="entry name" value="Sig_transdc_His_kin-like_C"/>
</dbReference>
<dbReference type="SUPFAM" id="SSF47384">
    <property type="entry name" value="Homodimeric domain of signal transducing histidine kinase"/>
    <property type="match status" value="1"/>
</dbReference>
<evidence type="ECO:0000313" key="13">
    <source>
        <dbReference type="EMBL" id="SMC87993.1"/>
    </source>
</evidence>
<dbReference type="Gene3D" id="2.60.40.10">
    <property type="entry name" value="Immunoglobulins"/>
    <property type="match status" value="1"/>
</dbReference>
<dbReference type="Pfam" id="PF07494">
    <property type="entry name" value="Reg_prop"/>
    <property type="match status" value="2"/>
</dbReference>
<evidence type="ECO:0000259" key="12">
    <source>
        <dbReference type="PROSITE" id="PS50110"/>
    </source>
</evidence>
<proteinExistence type="predicted"/>
<evidence type="ECO:0000259" key="11">
    <source>
        <dbReference type="PROSITE" id="PS50109"/>
    </source>
</evidence>
<feature type="domain" description="Response regulatory" evidence="12">
    <location>
        <begin position="1144"/>
        <end position="1259"/>
    </location>
</feature>
<dbReference type="CDD" id="cd00075">
    <property type="entry name" value="HATPase"/>
    <property type="match status" value="1"/>
</dbReference>
<dbReference type="InterPro" id="IPR003661">
    <property type="entry name" value="HisK_dim/P_dom"/>
</dbReference>
<dbReference type="GO" id="GO:0000155">
    <property type="term" value="F:phosphorelay sensor kinase activity"/>
    <property type="evidence" value="ECO:0007669"/>
    <property type="project" value="InterPro"/>
</dbReference>
<evidence type="ECO:0000256" key="5">
    <source>
        <dbReference type="ARBA" id="ARBA00022777"/>
    </source>
</evidence>
<dbReference type="Gene3D" id="1.10.10.60">
    <property type="entry name" value="Homeodomain-like"/>
    <property type="match status" value="2"/>
</dbReference>
<dbReference type="SUPFAM" id="SSF46689">
    <property type="entry name" value="Homeodomain-like"/>
    <property type="match status" value="1"/>
</dbReference>
<dbReference type="Proteomes" id="UP000192360">
    <property type="component" value="Unassembled WGS sequence"/>
</dbReference>
<dbReference type="SMART" id="SM00388">
    <property type="entry name" value="HisKA"/>
    <property type="match status" value="1"/>
</dbReference>
<dbReference type="Gene3D" id="1.10.287.130">
    <property type="match status" value="1"/>
</dbReference>
<dbReference type="InterPro" id="IPR011123">
    <property type="entry name" value="Y_Y_Y"/>
</dbReference>
<dbReference type="PROSITE" id="PS50110">
    <property type="entry name" value="RESPONSE_REGULATORY"/>
    <property type="match status" value="1"/>
</dbReference>
<keyword evidence="3 9" id="KW-0597">Phosphoprotein</keyword>
<evidence type="ECO:0000256" key="8">
    <source>
        <dbReference type="ARBA" id="ARBA00023163"/>
    </source>
</evidence>
<dbReference type="GO" id="GO:0043565">
    <property type="term" value="F:sequence-specific DNA binding"/>
    <property type="evidence" value="ECO:0007669"/>
    <property type="project" value="InterPro"/>
</dbReference>
<dbReference type="InterPro" id="IPR001789">
    <property type="entry name" value="Sig_transdc_resp-reg_receiver"/>
</dbReference>
<dbReference type="FunFam" id="2.60.40.10:FF:000791">
    <property type="entry name" value="Two-component system sensor histidine kinase/response regulator"/>
    <property type="match status" value="1"/>
</dbReference>
<evidence type="ECO:0000256" key="9">
    <source>
        <dbReference type="PROSITE-ProRule" id="PRU00169"/>
    </source>
</evidence>
<dbReference type="SMART" id="SM00448">
    <property type="entry name" value="REC"/>
    <property type="match status" value="1"/>
</dbReference>
<dbReference type="FunFam" id="1.10.10.60:FF:000284">
    <property type="entry name" value="Two-component system sensor histidine kinase/response regulator"/>
    <property type="match status" value="1"/>
</dbReference>
<organism evidence="13 14">
    <name type="scientific">Cellulophaga tyrosinoxydans</name>
    <dbReference type="NCBI Taxonomy" id="504486"/>
    <lineage>
        <taxon>Bacteria</taxon>
        <taxon>Pseudomonadati</taxon>
        <taxon>Bacteroidota</taxon>
        <taxon>Flavobacteriia</taxon>
        <taxon>Flavobacteriales</taxon>
        <taxon>Flavobacteriaceae</taxon>
        <taxon>Cellulophaga</taxon>
    </lineage>
</organism>
<dbReference type="SMART" id="SM00387">
    <property type="entry name" value="HATPase_c"/>
    <property type="match status" value="1"/>
</dbReference>
<keyword evidence="14" id="KW-1185">Reference proteome</keyword>
<dbReference type="SUPFAM" id="SSF55874">
    <property type="entry name" value="ATPase domain of HSP90 chaperone/DNA topoisomerase II/histidine kinase"/>
    <property type="match status" value="1"/>
</dbReference>
<feature type="domain" description="Histidine kinase" evidence="11">
    <location>
        <begin position="865"/>
        <end position="1098"/>
    </location>
</feature>
<evidence type="ECO:0000256" key="1">
    <source>
        <dbReference type="ARBA" id="ARBA00000085"/>
    </source>
</evidence>
<dbReference type="SUPFAM" id="SSF63829">
    <property type="entry name" value="Calcium-dependent phosphotriesterase"/>
    <property type="match status" value="1"/>
</dbReference>
<dbReference type="SUPFAM" id="SSF52172">
    <property type="entry name" value="CheY-like"/>
    <property type="match status" value="1"/>
</dbReference>
<name>A0A1W2CS15_9FLAO</name>
<dbReference type="PROSITE" id="PS01124">
    <property type="entry name" value="HTH_ARAC_FAMILY_2"/>
    <property type="match status" value="1"/>
</dbReference>
<dbReference type="InterPro" id="IPR015943">
    <property type="entry name" value="WD40/YVTN_repeat-like_dom_sf"/>
</dbReference>
<dbReference type="InterPro" id="IPR009057">
    <property type="entry name" value="Homeodomain-like_sf"/>
</dbReference>
<keyword evidence="8" id="KW-0804">Transcription</keyword>
<evidence type="ECO:0000256" key="4">
    <source>
        <dbReference type="ARBA" id="ARBA00022679"/>
    </source>
</evidence>
<evidence type="ECO:0000256" key="3">
    <source>
        <dbReference type="ARBA" id="ARBA00022553"/>
    </source>
</evidence>
<dbReference type="InterPro" id="IPR011006">
    <property type="entry name" value="CheY-like_superfamily"/>
</dbReference>
<protein>
    <recommendedName>
        <fullName evidence="2">histidine kinase</fullName>
        <ecNumber evidence="2">2.7.13.3</ecNumber>
    </recommendedName>
</protein>
<dbReference type="InterPro" id="IPR011047">
    <property type="entry name" value="Quinoprotein_ADH-like_sf"/>
</dbReference>
<dbReference type="PANTHER" id="PTHR43547:SF2">
    <property type="entry name" value="HYBRID SIGNAL TRANSDUCTION HISTIDINE KINASE C"/>
    <property type="match status" value="1"/>
</dbReference>
<evidence type="ECO:0000256" key="2">
    <source>
        <dbReference type="ARBA" id="ARBA00012438"/>
    </source>
</evidence>
<feature type="domain" description="HTH araC/xylS-type" evidence="10">
    <location>
        <begin position="1291"/>
        <end position="1390"/>
    </location>
</feature>
<dbReference type="STRING" id="504486.SAMN05660703_3190"/>
<dbReference type="InterPro" id="IPR018060">
    <property type="entry name" value="HTH_AraC"/>
</dbReference>
<sequence length="1392" mass="158675">MFFNSHTGKFLIFYFLISLQLWSQGSLMEYHFVNIKDGISKVAVPSIIQDKEGFIWISTNGAGLYRFDGIDYLSYKHKLNDSTSLTSNLIYCTHLDYKNRLWIGTEDGLNLYERQFDRFKKIPISRINKNKNISVAVSSLSSDKSGNIYLGTFENGLYKFNVNSDIIEQIPVEGINSETSFVNINAIQVSDKGKVYVGSNIGLLEYDSVTNKLKKSLFSSYKGIVSIDQPIQSILLDNSNNIWIGTLENGLYKASILSIGSQKSFNLIHYNITKKRILSMVEIPDGTLLIGTENDGLIHLNQNGTVIKNYILDKTDKNSIKSNSIWSLFVDKNERIWMGYYNSGVAVYDKLYDKFNSLESVSGNINSLQFASVTAIEQDEYGKFWISMDGGGIDIYDPKTNKFEHISKTNTKGYSGLTSFDIQTVFIDSNKNIWAGSWNNGLYLLKHGSKKFINYNAANTPNLDANSVLSFAEDLDGLIWIGTFHGGVVSYNPKDGTFTNQYMPPFPKEELIGNAVRKVLVDSKNNVWVGTTEGVFRINKNRNKEYQVEAISKKETNSNRNKKSANHILSLYESSDGSIWFGTRGSGLCRYTEDDTFQWYNELYEFTEESVSSIIESENGNLWVSVNSGLLKLNLKNNEITNFTLNDGLLSNEFNFNAVYKDHKGRLYFGNYKGIDFFNPDEISTNKIVPSLYLTGLKLFNKEVYPDEEGSPLKQILAKTEEIELNHNQSVFTIEYSGISYTRPEKNQYAYYLEGLEESWNYVGNLRSATYTNLDRGTYVFKLKAANNDGIWNETPLELRITVLPPWWKTNWAIFVYIALFLGMAYLLNNLAQERIKEKELIRNERNQRIQEDELHEKKLQFFTNISHEFRTPLTLMINPLQDIINDDKLNLPQRVKDKHNIIYKNTNRLYRLINELMDFRKLEFNKMRIRAQETNAVSFTKDITGYFKEEAYNRNIHLAVDSDVPSISLWADESMLEKIIFNVLSNAMKVTPNGGAINIDLLSKDDLIVLPLVDEKKPIKVIEIIISDTGPGLDKEQAKKIFERFYQVENLNKTYYGGTGIGLEVVHNFVKLHKGSIEVESKIGEGTTFRILFPAGKNHFSDQELLTEVTSATSIKERFVPKINAESVKEDVAFDEKTTKSYTVLIVEDNTELRNYLRDELKGDYKILVANNGKEGLEISSDALPDAIITDVIMPEMNGFDFCKILKTDLRTSHIPLLMLTAKTRIDDRIEGIGYGADAYMVKPFDMRLLKLRVSQLITSRKLIFNKYFGAISGAEESKNAISIDKEFIQKVLSFINKNISDSDLSVELLAEELNLSRSQLYRKIKTLTGQTVNEFLRKIRLQRAKQLLESGSATVSEVCFKVGFSSPSYFTKCFKAHFGVLPTDIEQNSL</sequence>
<dbReference type="InterPro" id="IPR018062">
    <property type="entry name" value="HTH_AraC-typ_CS"/>
</dbReference>
<dbReference type="CDD" id="cd17574">
    <property type="entry name" value="REC_OmpR"/>
    <property type="match status" value="1"/>
</dbReference>
<dbReference type="Gene3D" id="3.40.50.2300">
    <property type="match status" value="1"/>
</dbReference>
<dbReference type="PRINTS" id="PR00344">
    <property type="entry name" value="BCTRLSENSOR"/>
</dbReference>
<evidence type="ECO:0000256" key="6">
    <source>
        <dbReference type="ARBA" id="ARBA00023015"/>
    </source>
</evidence>
<evidence type="ECO:0000256" key="7">
    <source>
        <dbReference type="ARBA" id="ARBA00023125"/>
    </source>
</evidence>
<keyword evidence="7" id="KW-0238">DNA-binding</keyword>
<dbReference type="PROSITE" id="PS50109">
    <property type="entry name" value="HIS_KIN"/>
    <property type="match status" value="1"/>
</dbReference>
<reference evidence="13 14" key="1">
    <citation type="submission" date="2017-04" db="EMBL/GenBank/DDBJ databases">
        <authorList>
            <person name="Afonso C.L."/>
            <person name="Miller P.J."/>
            <person name="Scott M.A."/>
            <person name="Spackman E."/>
            <person name="Goraichik I."/>
            <person name="Dimitrov K.M."/>
            <person name="Suarez D.L."/>
            <person name="Swayne D.E."/>
        </authorList>
    </citation>
    <scope>NUCLEOTIDE SEQUENCE [LARGE SCALE GENOMIC DNA]</scope>
    <source>
        <strain evidence="13 14">DSM 21164</strain>
    </source>
</reference>
<dbReference type="Pfam" id="PF12833">
    <property type="entry name" value="HTH_18"/>
    <property type="match status" value="1"/>
</dbReference>
<dbReference type="Pfam" id="PF07495">
    <property type="entry name" value="Y_Y_Y"/>
    <property type="match status" value="1"/>
</dbReference>
<evidence type="ECO:0000313" key="14">
    <source>
        <dbReference type="Proteomes" id="UP000192360"/>
    </source>
</evidence>
<evidence type="ECO:0000259" key="10">
    <source>
        <dbReference type="PROSITE" id="PS01124"/>
    </source>
</evidence>
<dbReference type="EC" id="2.7.13.3" evidence="2"/>
<dbReference type="Pfam" id="PF00512">
    <property type="entry name" value="HisKA"/>
    <property type="match status" value="1"/>
</dbReference>
<keyword evidence="4" id="KW-0808">Transferase</keyword>
<keyword evidence="5 13" id="KW-0418">Kinase</keyword>
<dbReference type="InterPro" id="IPR036890">
    <property type="entry name" value="HATPase_C_sf"/>
</dbReference>
<keyword evidence="6" id="KW-0805">Transcription regulation</keyword>
<dbReference type="EMBL" id="FWXO01000008">
    <property type="protein sequence ID" value="SMC87993.1"/>
    <property type="molecule type" value="Genomic_DNA"/>
</dbReference>
<comment type="catalytic activity">
    <reaction evidence="1">
        <text>ATP + protein L-histidine = ADP + protein N-phospho-L-histidine.</text>
        <dbReference type="EC" id="2.7.13.3"/>
    </reaction>
</comment>
<dbReference type="Gene3D" id="2.130.10.10">
    <property type="entry name" value="YVTN repeat-like/Quinoprotein amine dehydrogenase"/>
    <property type="match status" value="2"/>
</dbReference>
<gene>
    <name evidence="13" type="ORF">SAMN05660703_3190</name>
</gene>
<dbReference type="InterPro" id="IPR005467">
    <property type="entry name" value="His_kinase_dom"/>
</dbReference>
<dbReference type="InterPro" id="IPR013783">
    <property type="entry name" value="Ig-like_fold"/>
</dbReference>
<dbReference type="SUPFAM" id="SSF50998">
    <property type="entry name" value="Quinoprotein alcohol dehydrogenase-like"/>
    <property type="match status" value="1"/>
</dbReference>
<dbReference type="Gene3D" id="3.30.565.10">
    <property type="entry name" value="Histidine kinase-like ATPase, C-terminal domain"/>
    <property type="match status" value="1"/>
</dbReference>
<dbReference type="Pfam" id="PF02518">
    <property type="entry name" value="HATPase_c"/>
    <property type="match status" value="1"/>
</dbReference>
<feature type="modified residue" description="4-aspartylphosphate" evidence="9">
    <location>
        <position position="1192"/>
    </location>
</feature>
<accession>A0A1W2CS15</accession>
<dbReference type="PROSITE" id="PS00041">
    <property type="entry name" value="HTH_ARAC_FAMILY_1"/>
    <property type="match status" value="1"/>
</dbReference>
<dbReference type="OrthoDB" id="358279at2"/>
<dbReference type="InterPro" id="IPR036097">
    <property type="entry name" value="HisK_dim/P_sf"/>
</dbReference>
<dbReference type="GO" id="GO:0003700">
    <property type="term" value="F:DNA-binding transcription factor activity"/>
    <property type="evidence" value="ECO:0007669"/>
    <property type="project" value="InterPro"/>
</dbReference>
<dbReference type="SMART" id="SM00342">
    <property type="entry name" value="HTH_ARAC"/>
    <property type="match status" value="1"/>
</dbReference>
<dbReference type="Pfam" id="PF00072">
    <property type="entry name" value="Response_reg"/>
    <property type="match status" value="1"/>
</dbReference>
<dbReference type="InterPro" id="IPR003594">
    <property type="entry name" value="HATPase_dom"/>
</dbReference>
<dbReference type="PANTHER" id="PTHR43547">
    <property type="entry name" value="TWO-COMPONENT HISTIDINE KINASE"/>
    <property type="match status" value="1"/>
</dbReference>
<dbReference type="InterPro" id="IPR011110">
    <property type="entry name" value="Reg_prop"/>
</dbReference>
<dbReference type="FunFam" id="3.30.565.10:FF:000006">
    <property type="entry name" value="Sensor histidine kinase WalK"/>
    <property type="match status" value="1"/>
</dbReference>